<protein>
    <submittedName>
        <fullName evidence="11">LTA synthase family protein</fullName>
    </submittedName>
</protein>
<feature type="transmembrane region" description="Helical" evidence="9">
    <location>
        <begin position="62"/>
        <end position="85"/>
    </location>
</feature>
<dbReference type="PIRSF" id="PIRSF005091">
    <property type="entry name" value="Mmb_sulf_HI1246"/>
    <property type="match status" value="1"/>
</dbReference>
<feature type="binding site" evidence="8">
    <location>
        <position position="288"/>
    </location>
    <ligand>
        <name>Mn(2+)</name>
        <dbReference type="ChEBI" id="CHEBI:29035"/>
    </ligand>
</feature>
<evidence type="ECO:0000256" key="3">
    <source>
        <dbReference type="ARBA" id="ARBA00022692"/>
    </source>
</evidence>
<dbReference type="Gene3D" id="3.40.720.10">
    <property type="entry name" value="Alkaline Phosphatase, subunit A"/>
    <property type="match status" value="1"/>
</dbReference>
<evidence type="ECO:0000256" key="7">
    <source>
        <dbReference type="PIRSR" id="PIRSR005091-2"/>
    </source>
</evidence>
<feature type="binding site" evidence="8">
    <location>
        <position position="498"/>
    </location>
    <ligand>
        <name>Mn(2+)</name>
        <dbReference type="ChEBI" id="CHEBI:29035"/>
    </ligand>
</feature>
<accession>A0A8J7JMG0</accession>
<dbReference type="InterPro" id="IPR017850">
    <property type="entry name" value="Alkaline_phosphatase_core_sf"/>
</dbReference>
<keyword evidence="2" id="KW-1003">Cell membrane</keyword>
<feature type="domain" description="Sulfatase N-terminal" evidence="10">
    <location>
        <begin position="280"/>
        <end position="552"/>
    </location>
</feature>
<feature type="transmembrane region" description="Helical" evidence="9">
    <location>
        <begin position="97"/>
        <end position="117"/>
    </location>
</feature>
<keyword evidence="4 9" id="KW-1133">Transmembrane helix</keyword>
<keyword evidence="7" id="KW-0464">Manganese</keyword>
<reference evidence="11" key="1">
    <citation type="submission" date="2020-12" db="EMBL/GenBank/DDBJ databases">
        <title>Geomonas sp. Red875, isolated from river sediment.</title>
        <authorList>
            <person name="Xu Z."/>
            <person name="Zhang Z."/>
            <person name="Masuda Y."/>
            <person name="Itoh H."/>
            <person name="Senoo K."/>
        </authorList>
    </citation>
    <scope>NUCLEOTIDE SEQUENCE</scope>
    <source>
        <strain evidence="11">Red875</strain>
    </source>
</reference>
<dbReference type="InterPro" id="IPR000917">
    <property type="entry name" value="Sulfatase_N"/>
</dbReference>
<organism evidence="11 12">
    <name type="scientific">Geomesophilobacter sediminis</name>
    <dbReference type="NCBI Taxonomy" id="2798584"/>
    <lineage>
        <taxon>Bacteria</taxon>
        <taxon>Pseudomonadati</taxon>
        <taxon>Thermodesulfobacteriota</taxon>
        <taxon>Desulfuromonadia</taxon>
        <taxon>Geobacterales</taxon>
        <taxon>Geobacteraceae</taxon>
        <taxon>Geomesophilobacter</taxon>
    </lineage>
</organism>
<dbReference type="Gene3D" id="3.30.1120.80">
    <property type="match status" value="1"/>
</dbReference>
<comment type="caution">
    <text evidence="11">The sequence shown here is derived from an EMBL/GenBank/DDBJ whole genome shotgun (WGS) entry which is preliminary data.</text>
</comment>
<dbReference type="PANTHER" id="PTHR47371:SF3">
    <property type="entry name" value="PHOSPHOGLYCEROL TRANSFERASE I"/>
    <property type="match status" value="1"/>
</dbReference>
<feature type="active site" evidence="6">
    <location>
        <position position="328"/>
    </location>
</feature>
<dbReference type="Proteomes" id="UP000636888">
    <property type="component" value="Unassembled WGS sequence"/>
</dbReference>
<evidence type="ECO:0000259" key="10">
    <source>
        <dbReference type="Pfam" id="PF00884"/>
    </source>
</evidence>
<dbReference type="Pfam" id="PF00884">
    <property type="entry name" value="Sulfatase"/>
    <property type="match status" value="1"/>
</dbReference>
<dbReference type="InterPro" id="IPR012160">
    <property type="entry name" value="LtaS-like"/>
</dbReference>
<dbReference type="GO" id="GO:0046872">
    <property type="term" value="F:metal ion binding"/>
    <property type="evidence" value="ECO:0007669"/>
    <property type="project" value="UniProtKB-KW"/>
</dbReference>
<keyword evidence="3 9" id="KW-0812">Transmembrane</keyword>
<feature type="transmembrane region" description="Helical" evidence="9">
    <location>
        <begin position="177"/>
        <end position="199"/>
    </location>
</feature>
<evidence type="ECO:0000256" key="5">
    <source>
        <dbReference type="ARBA" id="ARBA00023136"/>
    </source>
</evidence>
<keyword evidence="5 9" id="KW-0472">Membrane</keyword>
<keyword evidence="7" id="KW-0479">Metal-binding</keyword>
<feature type="transmembrane region" description="Helical" evidence="9">
    <location>
        <begin position="23"/>
        <end position="41"/>
    </location>
</feature>
<comment type="subcellular location">
    <subcellularLocation>
        <location evidence="1">Cell membrane</location>
        <topology evidence="1">Multi-pass membrane protein</topology>
    </subcellularLocation>
</comment>
<evidence type="ECO:0000256" key="6">
    <source>
        <dbReference type="PIRSR" id="PIRSR005091-1"/>
    </source>
</evidence>
<dbReference type="RefSeq" id="WP_199384830.1">
    <property type="nucleotide sequence ID" value="NZ_JAEMHM010000011.1"/>
</dbReference>
<evidence type="ECO:0000313" key="12">
    <source>
        <dbReference type="Proteomes" id="UP000636888"/>
    </source>
</evidence>
<keyword evidence="12" id="KW-1185">Reference proteome</keyword>
<evidence type="ECO:0000256" key="4">
    <source>
        <dbReference type="ARBA" id="ARBA00022989"/>
    </source>
</evidence>
<dbReference type="GO" id="GO:0005886">
    <property type="term" value="C:plasma membrane"/>
    <property type="evidence" value="ECO:0007669"/>
    <property type="project" value="UniProtKB-SubCell"/>
</dbReference>
<evidence type="ECO:0000256" key="1">
    <source>
        <dbReference type="ARBA" id="ARBA00004651"/>
    </source>
</evidence>
<evidence type="ECO:0000256" key="9">
    <source>
        <dbReference type="SAM" id="Phobius"/>
    </source>
</evidence>
<proteinExistence type="predicted"/>
<feature type="transmembrane region" description="Helical" evidence="9">
    <location>
        <begin position="138"/>
        <end position="165"/>
    </location>
</feature>
<name>A0A8J7JMG0_9BACT</name>
<feature type="binding site" evidence="7">
    <location>
        <position position="443"/>
    </location>
    <ligand>
        <name>substrate</name>
    </ligand>
</feature>
<dbReference type="PANTHER" id="PTHR47371">
    <property type="entry name" value="LIPOTEICHOIC ACID SYNTHASE"/>
    <property type="match status" value="1"/>
</dbReference>
<dbReference type="EMBL" id="JAEMHM010000011">
    <property type="protein sequence ID" value="MBJ6725940.1"/>
    <property type="molecule type" value="Genomic_DNA"/>
</dbReference>
<feature type="binding site" evidence="8">
    <location>
        <position position="497"/>
    </location>
    <ligand>
        <name>Mn(2+)</name>
        <dbReference type="ChEBI" id="CHEBI:29035"/>
    </ligand>
</feature>
<evidence type="ECO:0000313" key="11">
    <source>
        <dbReference type="EMBL" id="MBJ6725940.1"/>
    </source>
</evidence>
<dbReference type="SUPFAM" id="SSF53649">
    <property type="entry name" value="Alkaline phosphatase-like"/>
    <property type="match status" value="1"/>
</dbReference>
<dbReference type="AlphaFoldDB" id="A0A8J7JMG0"/>
<dbReference type="CDD" id="cd16015">
    <property type="entry name" value="LTA_synthase"/>
    <property type="match status" value="1"/>
</dbReference>
<gene>
    <name evidence="11" type="ORF">JFN93_14580</name>
</gene>
<evidence type="ECO:0000256" key="8">
    <source>
        <dbReference type="PIRSR" id="PIRSR005091-3"/>
    </source>
</evidence>
<evidence type="ECO:0000256" key="2">
    <source>
        <dbReference type="ARBA" id="ARBA00022475"/>
    </source>
</evidence>
<sequence length="633" mass="71102">MTASPAAPFAREFNRFFGFTSRYLAFWLLYFFLCRIAFVAYHGTKAASLSAATSAGIFAHGAYIDLSAACYLTILPFLVWMVSSYLPFRGARSLVSWYSRCCIVVVAVISVGDLQVYKEWGTKVNAQAIAYLRYPKEAFASVSSSPLLLLVLLALSLALAGHFLYARIGRGLPFEPAPAGGVVRIPLFLVFGGLIFLGIRGSVGQAPMNPSFAYFSPNQFANHAAINPEWNLLYDVKYYLRDHGNAYVYLDPADARSRTERLMRTSLPNDTESILTTNRPNIVVFILESWTADVVASLGAEKGITPNFEDLVSQGMLFTNFFANGYRSSYGIPAVLGGFPSTPDGSVLNHPLKMERLPTLGGVLKKAGYASSFHYGGDDRFDDMIAFIVHSGFDKVVDREAFDKKDMNSKWGAQDHVLFQRVIDDLNKQRQPFFSAMFTLSSHEPFEVPMTPVYPGKDEVALFKNAVHYSDRSLKGFFERARKQSWYPNTLFVFVADHGHTLPLHRNSYQPERFRIPLLLYGEVLKKQYRGVKNPGFGSQSDIAATLLAQLGLSHDEFLWSNNLLNRRRNDYAFYNSTEGFALATPEQITVFSHQSKKVIQRSRSGRTPVQDAESLKDTQAYMQYLYDKYSRL</sequence>
<dbReference type="InterPro" id="IPR050448">
    <property type="entry name" value="OpgB/LTA_synthase_biosynth"/>
</dbReference>